<feature type="transmembrane region" description="Helical" evidence="1">
    <location>
        <begin position="145"/>
        <end position="167"/>
    </location>
</feature>
<evidence type="ECO:0000313" key="2">
    <source>
        <dbReference type="EMBL" id="BAJ46625.1"/>
    </source>
</evidence>
<feature type="transmembrane region" description="Helical" evidence="1">
    <location>
        <begin position="202"/>
        <end position="220"/>
    </location>
</feature>
<dbReference type="Proteomes" id="UP000008120">
    <property type="component" value="Chromosome"/>
</dbReference>
<evidence type="ECO:0000256" key="1">
    <source>
        <dbReference type="SAM" id="Phobius"/>
    </source>
</evidence>
<feature type="transmembrane region" description="Helical" evidence="1">
    <location>
        <begin position="109"/>
        <end position="133"/>
    </location>
</feature>
<name>E6N2R9_CALS0</name>
<feature type="transmembrane region" description="Helical" evidence="1">
    <location>
        <begin position="44"/>
        <end position="69"/>
    </location>
</feature>
<reference evidence="2 3" key="2">
    <citation type="journal article" date="2011" name="Nucleic Acids Res.">
        <title>Insights into the evolution of Archaea and eukaryotic protein modifier systems revealed by the genome of a novel archaeal group.</title>
        <authorList>
            <person name="Nunoura T."/>
            <person name="Takaki Y."/>
            <person name="Kakuta J."/>
            <person name="Nishi S."/>
            <person name="Sugahara J."/>
            <person name="Kazama H."/>
            <person name="Chee G."/>
            <person name="Hattori M."/>
            <person name="Kanai A."/>
            <person name="Atomi H."/>
            <person name="Takai K."/>
            <person name="Takami H."/>
        </authorList>
    </citation>
    <scope>NUCLEOTIDE SEQUENCE [LARGE SCALE GENOMIC DNA]</scope>
</reference>
<keyword evidence="1" id="KW-0472">Membrane</keyword>
<proteinExistence type="predicted"/>
<accession>E6N2R9</accession>
<sequence length="226" mass="24629">MLDLALRSQHAVQVFTPYITNVGFHNKINELDILASLVMEDANLYALSGLVGAVLRLIVVISTVSVSYVAINPKGVIQVLAMLLSSQAFIGLLFILGPAQTLSTNQRSNIFLVFFTLFIWFAFYVAIAALATGVKAEEKVSLAEVLLSINLMGGVLLILFLLVARVYSLLPKHATPAQVDFWSTLFSKCVYGSICWQGSLPFIYLLVAGVMTLIFARLAARVGEQV</sequence>
<keyword evidence="1" id="KW-1133">Transmembrane helix</keyword>
<feature type="transmembrane region" description="Helical" evidence="1">
    <location>
        <begin position="76"/>
        <end position="97"/>
    </location>
</feature>
<protein>
    <submittedName>
        <fullName evidence="2">Uncharacterized protein</fullName>
    </submittedName>
</protein>
<dbReference type="EMBL" id="AP011633">
    <property type="protein sequence ID" value="BAJ46625.1"/>
    <property type="molecule type" value="Genomic_DNA"/>
</dbReference>
<gene>
    <name evidence="2" type="ORF">HGMM_F01H02C32</name>
</gene>
<organism evidence="2 3">
    <name type="scientific">Caldiarchaeum subterraneum</name>
    <dbReference type="NCBI Taxonomy" id="311458"/>
    <lineage>
        <taxon>Archaea</taxon>
        <taxon>Nitrososphaerota</taxon>
        <taxon>Candidatus Caldarchaeales</taxon>
        <taxon>Candidatus Caldarchaeaceae</taxon>
        <taxon>Candidatus Caldarchaeum</taxon>
    </lineage>
</organism>
<reference evidence="2 3" key="1">
    <citation type="journal article" date="2005" name="Environ. Microbiol.">
        <title>Genetic and functional properties of uncultivated thermophilic crenarchaeotes from a subsurface gold mine as revealed by analysis of genome fragments.</title>
        <authorList>
            <person name="Nunoura T."/>
            <person name="Hirayama H."/>
            <person name="Takami H."/>
            <person name="Oida H."/>
            <person name="Nishi S."/>
            <person name="Shimamura S."/>
            <person name="Suzuki Y."/>
            <person name="Inagaki F."/>
            <person name="Takai K."/>
            <person name="Nealson K.H."/>
            <person name="Horikoshi K."/>
        </authorList>
    </citation>
    <scope>NUCLEOTIDE SEQUENCE [LARGE SCALE GENOMIC DNA]</scope>
</reference>
<dbReference type="AlphaFoldDB" id="E6N2R9"/>
<evidence type="ECO:0000313" key="3">
    <source>
        <dbReference type="Proteomes" id="UP000008120"/>
    </source>
</evidence>
<keyword evidence="1" id="KW-0812">Transmembrane</keyword>